<dbReference type="AlphaFoldDB" id="A0AAE6ZS24"/>
<protein>
    <submittedName>
        <fullName evidence="5">Transporter substrate-binding domain-containing protein</fullName>
    </submittedName>
</protein>
<sequence length="315" mass="34993">MPVYRRSRPAACWLLLLSVLFILAQWAIAAPDPAREPAKAGAGVRIALDARELEWIAGHPPVKVASLEYPRYLFKNEHGQWSGLNRDMLDRISAMTGLRFVHVESFSIEHMLQSLERAEADMSTTLAMNDERKVFLDFSHSYGGSGWVFVGRAGAPQVESLQQLAKHVLVLPTRHVLEAVIRRDHPTIDLRSVKTYAQARALVESGEAHATIESETGARLLPLGQLQVGQIVEGQWDPDYLTVRKGQSQLLCILNKALEAFPPAELRALRSKWLDGDPLPTAWQQFAPWAGWGLLAASLSGLLSLLWRCRLAGQA</sequence>
<proteinExistence type="inferred from homology"/>
<evidence type="ECO:0000313" key="6">
    <source>
        <dbReference type="Proteomes" id="UP000501367"/>
    </source>
</evidence>
<dbReference type="SMART" id="SM00062">
    <property type="entry name" value="PBPb"/>
    <property type="match status" value="1"/>
</dbReference>
<dbReference type="InterPro" id="IPR001638">
    <property type="entry name" value="Solute-binding_3/MltF_N"/>
</dbReference>
<evidence type="ECO:0000313" key="5">
    <source>
        <dbReference type="EMBL" id="QJC77793.1"/>
    </source>
</evidence>
<dbReference type="KEGG" id="pum:HGP31_05595"/>
<dbReference type="PANTHER" id="PTHR35936">
    <property type="entry name" value="MEMBRANE-BOUND LYTIC MUREIN TRANSGLYCOSYLASE F"/>
    <property type="match status" value="1"/>
</dbReference>
<evidence type="ECO:0000256" key="2">
    <source>
        <dbReference type="ARBA" id="ARBA00022729"/>
    </source>
</evidence>
<keyword evidence="2 3" id="KW-0732">Signal</keyword>
<comment type="similarity">
    <text evidence="1">Belongs to the bacterial solute-binding protein 3 family.</text>
</comment>
<feature type="signal peptide" evidence="3">
    <location>
        <begin position="1"/>
        <end position="29"/>
    </location>
</feature>
<dbReference type="SUPFAM" id="SSF53850">
    <property type="entry name" value="Periplasmic binding protein-like II"/>
    <property type="match status" value="1"/>
</dbReference>
<dbReference type="Gene3D" id="3.40.190.10">
    <property type="entry name" value="Periplasmic binding protein-like II"/>
    <property type="match status" value="2"/>
</dbReference>
<dbReference type="EMBL" id="CP051487">
    <property type="protein sequence ID" value="QJC77793.1"/>
    <property type="molecule type" value="Genomic_DNA"/>
</dbReference>
<accession>A0AAE6ZS24</accession>
<feature type="domain" description="Solute-binding protein family 3/N-terminal" evidence="4">
    <location>
        <begin position="61"/>
        <end position="277"/>
    </location>
</feature>
<evidence type="ECO:0000256" key="3">
    <source>
        <dbReference type="SAM" id="SignalP"/>
    </source>
</evidence>
<reference evidence="5 6" key="1">
    <citation type="submission" date="2020-04" db="EMBL/GenBank/DDBJ databases">
        <authorList>
            <person name="Yao Y."/>
            <person name="He Z."/>
        </authorList>
    </citation>
    <scope>NUCLEOTIDE SEQUENCE [LARGE SCALE GENOMIC DNA]</scope>
    <source>
        <strain evidence="5 6">CY-1</strain>
    </source>
</reference>
<feature type="chain" id="PRO_5042271274" evidence="3">
    <location>
        <begin position="30"/>
        <end position="315"/>
    </location>
</feature>
<name>A0AAE6ZS24_9PSED</name>
<organism evidence="5 6">
    <name type="scientific">Pseudomonas umsongensis</name>
    <dbReference type="NCBI Taxonomy" id="198618"/>
    <lineage>
        <taxon>Bacteria</taxon>
        <taxon>Pseudomonadati</taxon>
        <taxon>Pseudomonadota</taxon>
        <taxon>Gammaproteobacteria</taxon>
        <taxon>Pseudomonadales</taxon>
        <taxon>Pseudomonadaceae</taxon>
        <taxon>Pseudomonas</taxon>
    </lineage>
</organism>
<evidence type="ECO:0000259" key="4">
    <source>
        <dbReference type="SMART" id="SM00062"/>
    </source>
</evidence>
<evidence type="ECO:0000256" key="1">
    <source>
        <dbReference type="ARBA" id="ARBA00010333"/>
    </source>
</evidence>
<dbReference type="InterPro" id="IPR049871">
    <property type="entry name" value="BvgS-like_periplasmic2"/>
</dbReference>
<dbReference type="Pfam" id="PF00497">
    <property type="entry name" value="SBP_bac_3"/>
    <property type="match status" value="1"/>
</dbReference>
<dbReference type="CDD" id="cd13707">
    <property type="entry name" value="PBP2_BvgS_D2"/>
    <property type="match status" value="1"/>
</dbReference>
<gene>
    <name evidence="5" type="ORF">HGP31_05595</name>
</gene>
<dbReference type="Proteomes" id="UP000501367">
    <property type="component" value="Chromosome"/>
</dbReference>